<evidence type="ECO:0000313" key="4">
    <source>
        <dbReference type="Proteomes" id="UP000683360"/>
    </source>
</evidence>
<dbReference type="Gene3D" id="3.30.70.270">
    <property type="match status" value="1"/>
</dbReference>
<name>A0A8S3Q259_MYTED</name>
<dbReference type="PROSITE" id="PS50878">
    <property type="entry name" value="RT_POL"/>
    <property type="match status" value="1"/>
</dbReference>
<dbReference type="InterPro" id="IPR043128">
    <property type="entry name" value="Rev_trsase/Diguanyl_cyclase"/>
</dbReference>
<dbReference type="PANTHER" id="PTHR34239:SF2">
    <property type="entry name" value="TRANSPOSABLE ELEMENT P TRANSPOSASE_THAP9 CONSERVED DOMAIN-CONTAINING PROTEIN"/>
    <property type="match status" value="1"/>
</dbReference>
<feature type="compositionally biased region" description="Polar residues" evidence="1">
    <location>
        <begin position="112"/>
        <end position="130"/>
    </location>
</feature>
<accession>A0A8S3Q259</accession>
<organism evidence="3 4">
    <name type="scientific">Mytilus edulis</name>
    <name type="common">Blue mussel</name>
    <dbReference type="NCBI Taxonomy" id="6550"/>
    <lineage>
        <taxon>Eukaryota</taxon>
        <taxon>Metazoa</taxon>
        <taxon>Spiralia</taxon>
        <taxon>Lophotrochozoa</taxon>
        <taxon>Mollusca</taxon>
        <taxon>Bivalvia</taxon>
        <taxon>Autobranchia</taxon>
        <taxon>Pteriomorphia</taxon>
        <taxon>Mytilida</taxon>
        <taxon>Mytiloidea</taxon>
        <taxon>Mytilidae</taxon>
        <taxon>Mytilinae</taxon>
        <taxon>Mytilus</taxon>
    </lineage>
</organism>
<dbReference type="PANTHER" id="PTHR34239">
    <property type="entry name" value="APPLE DOMAIN-CONTAINING PROTEIN"/>
    <property type="match status" value="1"/>
</dbReference>
<feature type="compositionally biased region" description="Polar residues" evidence="1">
    <location>
        <begin position="148"/>
        <end position="169"/>
    </location>
</feature>
<keyword evidence="4" id="KW-1185">Reference proteome</keyword>
<reference evidence="3" key="1">
    <citation type="submission" date="2021-03" db="EMBL/GenBank/DDBJ databases">
        <authorList>
            <person name="Bekaert M."/>
        </authorList>
    </citation>
    <scope>NUCLEOTIDE SEQUENCE</scope>
</reference>
<sequence length="630" mass="72468">MDNLSRCQQTFVNEMAEHSSIDSVSELSGTAKTSSKSDNIFSIMNDHRQLISPGYDNNISGFQASIENINVGGGAISNAPATHTPEVVIPDIYNMLLQNQLYIQTLMKNQNSKTDPIQSSTKVNPRQSATMAGPRKVVKNKPKKDDYQSQLDSLFDNDMNNNQTKNISAPSELYSDISSDESYDSDDEACSENEVDVEKAENENVLESMKDFISSDEKTGPKINPGLASYMNQGLRTRVNEEKYKDLTKKYDKPANVSSLKVPRVNIGIWKQMSLRNKDVDIKLQRLQNLLSKTACPLMYMMDMFVDKSSKKEGMSREELQAYAVTCRDTYQLFQACYSEITFRRRNFIKEDIQPQYKGLCDDTTPVTDMLFGDDIKEKIKELDAEHSVCKKVGKDHNYTPQQDLQQEEKQRQKVDHVISESGVSTNDHLIDLTALTIQNLPNNFIGGKISKFFHRWKELTSDYWILNIIKGYQLEFENIPTQLIMPYPLVFSSEENEYVQTEIDKFISKTIIQPVTPIKDQYVSNIFVRPKKDGTYRVILNLKQLNLDIEQIHFKMETFKTAITNITQNCWFGSVDLKDAYYSVSINEKDRKYLRFYWNEVLYEYTCLPNGLTTAPRIFTKILKLYFPN</sequence>
<gene>
    <name evidence="3" type="ORF">MEDL_4674</name>
</gene>
<dbReference type="InterPro" id="IPR043502">
    <property type="entry name" value="DNA/RNA_pol_sf"/>
</dbReference>
<dbReference type="Pfam" id="PF00078">
    <property type="entry name" value="RVT_1"/>
    <property type="match status" value="1"/>
</dbReference>
<dbReference type="EMBL" id="CAJPWZ010000288">
    <property type="protein sequence ID" value="CAG2189313.1"/>
    <property type="molecule type" value="Genomic_DNA"/>
</dbReference>
<evidence type="ECO:0000256" key="1">
    <source>
        <dbReference type="SAM" id="MobiDB-lite"/>
    </source>
</evidence>
<feature type="region of interest" description="Disordered" evidence="1">
    <location>
        <begin position="112"/>
        <end position="199"/>
    </location>
</feature>
<evidence type="ECO:0000313" key="3">
    <source>
        <dbReference type="EMBL" id="CAG2189313.1"/>
    </source>
</evidence>
<feature type="compositionally biased region" description="Acidic residues" evidence="1">
    <location>
        <begin position="178"/>
        <end position="195"/>
    </location>
</feature>
<feature type="domain" description="Reverse transcriptase" evidence="2">
    <location>
        <begin position="511"/>
        <end position="630"/>
    </location>
</feature>
<dbReference type="Gene3D" id="3.10.10.10">
    <property type="entry name" value="HIV Type 1 Reverse Transcriptase, subunit A, domain 1"/>
    <property type="match status" value="1"/>
</dbReference>
<comment type="caution">
    <text evidence="3">The sequence shown here is derived from an EMBL/GenBank/DDBJ whole genome shotgun (WGS) entry which is preliminary data.</text>
</comment>
<dbReference type="InterPro" id="IPR000477">
    <property type="entry name" value="RT_dom"/>
</dbReference>
<proteinExistence type="predicted"/>
<dbReference type="OrthoDB" id="6085254at2759"/>
<dbReference type="AlphaFoldDB" id="A0A8S3Q259"/>
<dbReference type="SUPFAM" id="SSF56672">
    <property type="entry name" value="DNA/RNA polymerases"/>
    <property type="match status" value="1"/>
</dbReference>
<protein>
    <recommendedName>
        <fullName evidence="2">Reverse transcriptase domain-containing protein</fullName>
    </recommendedName>
</protein>
<evidence type="ECO:0000259" key="2">
    <source>
        <dbReference type="PROSITE" id="PS50878"/>
    </source>
</evidence>
<dbReference type="Proteomes" id="UP000683360">
    <property type="component" value="Unassembled WGS sequence"/>
</dbReference>